<organism evidence="13 14">
    <name type="scientific">Ohtaekwangia kribbensis</name>
    <dbReference type="NCBI Taxonomy" id="688913"/>
    <lineage>
        <taxon>Bacteria</taxon>
        <taxon>Pseudomonadati</taxon>
        <taxon>Bacteroidota</taxon>
        <taxon>Cytophagia</taxon>
        <taxon>Cytophagales</taxon>
        <taxon>Fulvivirgaceae</taxon>
        <taxon>Ohtaekwangia</taxon>
    </lineage>
</organism>
<gene>
    <name evidence="13" type="ORF">ACFQ21_01235</name>
</gene>
<dbReference type="InterPro" id="IPR039426">
    <property type="entry name" value="TonB-dep_rcpt-like"/>
</dbReference>
<evidence type="ECO:0000313" key="14">
    <source>
        <dbReference type="Proteomes" id="UP001597112"/>
    </source>
</evidence>
<feature type="domain" description="TonB-dependent receptor-like beta-barrel" evidence="11">
    <location>
        <begin position="382"/>
        <end position="966"/>
    </location>
</feature>
<evidence type="ECO:0000256" key="3">
    <source>
        <dbReference type="ARBA" id="ARBA00022452"/>
    </source>
</evidence>
<feature type="signal peptide" evidence="10">
    <location>
        <begin position="1"/>
        <end position="37"/>
    </location>
</feature>
<dbReference type="NCBIfam" id="TIGR04056">
    <property type="entry name" value="OMP_RagA_SusC"/>
    <property type="match status" value="1"/>
</dbReference>
<keyword evidence="6 8" id="KW-0472">Membrane</keyword>
<proteinExistence type="inferred from homology"/>
<dbReference type="Gene3D" id="2.170.130.10">
    <property type="entry name" value="TonB-dependent receptor, plug domain"/>
    <property type="match status" value="1"/>
</dbReference>
<evidence type="ECO:0000256" key="7">
    <source>
        <dbReference type="ARBA" id="ARBA00023237"/>
    </source>
</evidence>
<keyword evidence="4 8" id="KW-0812">Transmembrane</keyword>
<evidence type="ECO:0000259" key="11">
    <source>
        <dbReference type="Pfam" id="PF00593"/>
    </source>
</evidence>
<dbReference type="RefSeq" id="WP_377573657.1">
    <property type="nucleotide sequence ID" value="NZ_JBHTKA010000001.1"/>
</dbReference>
<evidence type="ECO:0000256" key="4">
    <source>
        <dbReference type="ARBA" id="ARBA00022692"/>
    </source>
</evidence>
<evidence type="ECO:0000256" key="5">
    <source>
        <dbReference type="ARBA" id="ARBA00023077"/>
    </source>
</evidence>
<dbReference type="Pfam" id="PF00593">
    <property type="entry name" value="TonB_dep_Rec_b-barrel"/>
    <property type="match status" value="1"/>
</dbReference>
<dbReference type="InterPro" id="IPR023997">
    <property type="entry name" value="TonB-dep_OMP_SusC/RagA_CS"/>
</dbReference>
<protein>
    <submittedName>
        <fullName evidence="13">SusC/RagA family TonB-linked outer membrane protein</fullName>
    </submittedName>
</protein>
<evidence type="ECO:0000313" key="13">
    <source>
        <dbReference type="EMBL" id="MFD0997899.1"/>
    </source>
</evidence>
<keyword evidence="10" id="KW-0732">Signal</keyword>
<feature type="domain" description="TonB-dependent receptor plug" evidence="12">
    <location>
        <begin position="135"/>
        <end position="243"/>
    </location>
</feature>
<keyword evidence="2 8" id="KW-0813">Transport</keyword>
<comment type="caution">
    <text evidence="13">The sequence shown here is derived from an EMBL/GenBank/DDBJ whole genome shotgun (WGS) entry which is preliminary data.</text>
</comment>
<dbReference type="InterPro" id="IPR012910">
    <property type="entry name" value="Plug_dom"/>
</dbReference>
<dbReference type="Pfam" id="PF07715">
    <property type="entry name" value="Plug"/>
    <property type="match status" value="1"/>
</dbReference>
<comment type="subcellular location">
    <subcellularLocation>
        <location evidence="1 8">Cell outer membrane</location>
        <topology evidence="1 8">Multi-pass membrane protein</topology>
    </subcellularLocation>
</comment>
<sequence length="1015" mass="109445">MKISLLNFSNKQTGMRPALLHLAIASALALVSHVTLAQDKAEIIIKGKISDYATNQSLPGASIYIEGTSNGATTDANGDYSIVITDPNATLVFSFVGYDTEKRQVGGQTTIDVALIPSLEMLTQIVVTGYGEQKKTDITGSVSSLSPTTYKDQPVVTTSEALQGRIAGVSVQNVSGAPGGEVKIRVRGMNSINSSNDPLYVVDGVALFSAGLGDINVNDIESIEVLKDASATSIYGSRGSNGVVLITTKKGKADHTKVEYNSFVSFNTVRKKYDLLDAVGYAKLANHIAGSDIYPDPDALAGTGTDWQDVIFRTSVTQSHQLSASGGTEKTRYYISGYYVNQPGIIINTNQKKYALRSNIDTKLSEKINLSVGLFVSHQNSHNNTDAGDGGVSMVTPTVSWGPTESIYSSPGVYNRTSATGSPISSNPYMTAKERLNDAKSNTFLMSSTLKYDITDWLSYDLVLGVNANLGSSAYLTNHWISPTNPSSGQSSSESYTLQNSNIVTFHKMFNDIHDVKVTGVVEETSNTYKGISANGGGLTSETNGYYNLSLNKTQSISSSYSNWGLLSYVGRLSYVLKDRYLFMATYRIDGSSKFQGSNKWGYFPSIAAGWRLSEESFIQDLNVFTNLKLRGSYGKTGNQAVTPYSTLGLLDKSQSSYGTTTLYPGYTVGNPSNPNLKWETTIQTNVGLEMAFLNGKLSATIDYYVKNTKDLLLSKPIPYYDGGGSTLVNLGKVQNRGLEVSINGNIIETEELSWTTGLNVTSYKNKVVSLGGDDIINLGYQARGLVNTNIQVVKVGEPLGAFYLIPWQGIYQQNEGTHTAGEAKYEDVSGNGTIGSEDRKIAGTSTPKFTFGFNNNVRYKNFELNIFIQGSEGNKVFNATYAAISASNSTVKYPTLAAAADYWTPENTDAKFADPASLNKTQIESTQFLQNGSYVRLKNISLSYSLPKDMLKFASLKLTVSAQNLLTITDYIGFDPEITSTGLSTTGTSDAYGGFDIGAYPTAKSLSVGLQATF</sequence>
<dbReference type="NCBIfam" id="TIGR04057">
    <property type="entry name" value="SusC_RagA_signa"/>
    <property type="match status" value="1"/>
</dbReference>
<evidence type="ECO:0000259" key="12">
    <source>
        <dbReference type="Pfam" id="PF07715"/>
    </source>
</evidence>
<dbReference type="EMBL" id="JBHTKA010000001">
    <property type="protein sequence ID" value="MFD0997899.1"/>
    <property type="molecule type" value="Genomic_DNA"/>
</dbReference>
<dbReference type="InterPro" id="IPR000531">
    <property type="entry name" value="Beta-barrel_TonB"/>
</dbReference>
<dbReference type="Gene3D" id="2.40.170.20">
    <property type="entry name" value="TonB-dependent receptor, beta-barrel domain"/>
    <property type="match status" value="1"/>
</dbReference>
<comment type="similarity">
    <text evidence="8 9">Belongs to the TonB-dependent receptor family.</text>
</comment>
<keyword evidence="7 8" id="KW-0998">Cell outer membrane</keyword>
<dbReference type="Pfam" id="PF13715">
    <property type="entry name" value="CarbopepD_reg_2"/>
    <property type="match status" value="1"/>
</dbReference>
<reference evidence="14" key="1">
    <citation type="journal article" date="2019" name="Int. J. Syst. Evol. Microbiol.">
        <title>The Global Catalogue of Microorganisms (GCM) 10K type strain sequencing project: providing services to taxonomists for standard genome sequencing and annotation.</title>
        <authorList>
            <consortium name="The Broad Institute Genomics Platform"/>
            <consortium name="The Broad Institute Genome Sequencing Center for Infectious Disease"/>
            <person name="Wu L."/>
            <person name="Ma J."/>
        </authorList>
    </citation>
    <scope>NUCLEOTIDE SEQUENCE [LARGE SCALE GENOMIC DNA]</scope>
    <source>
        <strain evidence="14">CCUG 58938</strain>
    </source>
</reference>
<dbReference type="SUPFAM" id="SSF49464">
    <property type="entry name" value="Carboxypeptidase regulatory domain-like"/>
    <property type="match status" value="1"/>
</dbReference>
<feature type="chain" id="PRO_5047069245" evidence="10">
    <location>
        <begin position="38"/>
        <end position="1015"/>
    </location>
</feature>
<evidence type="ECO:0000256" key="2">
    <source>
        <dbReference type="ARBA" id="ARBA00022448"/>
    </source>
</evidence>
<keyword evidence="14" id="KW-1185">Reference proteome</keyword>
<keyword evidence="3 8" id="KW-1134">Transmembrane beta strand</keyword>
<keyword evidence="5 9" id="KW-0798">TonB box</keyword>
<dbReference type="InterPro" id="IPR037066">
    <property type="entry name" value="Plug_dom_sf"/>
</dbReference>
<dbReference type="SUPFAM" id="SSF56935">
    <property type="entry name" value="Porins"/>
    <property type="match status" value="1"/>
</dbReference>
<evidence type="ECO:0000256" key="8">
    <source>
        <dbReference type="PROSITE-ProRule" id="PRU01360"/>
    </source>
</evidence>
<dbReference type="Gene3D" id="2.60.40.1120">
    <property type="entry name" value="Carboxypeptidase-like, regulatory domain"/>
    <property type="match status" value="1"/>
</dbReference>
<evidence type="ECO:0000256" key="10">
    <source>
        <dbReference type="SAM" id="SignalP"/>
    </source>
</evidence>
<accession>A0ABW3JWJ5</accession>
<evidence type="ECO:0000256" key="1">
    <source>
        <dbReference type="ARBA" id="ARBA00004571"/>
    </source>
</evidence>
<evidence type="ECO:0000256" key="6">
    <source>
        <dbReference type="ARBA" id="ARBA00023136"/>
    </source>
</evidence>
<dbReference type="InterPro" id="IPR023996">
    <property type="entry name" value="TonB-dep_OMP_SusC/RagA"/>
</dbReference>
<dbReference type="PROSITE" id="PS52016">
    <property type="entry name" value="TONB_DEPENDENT_REC_3"/>
    <property type="match status" value="1"/>
</dbReference>
<name>A0ABW3JWJ5_9BACT</name>
<evidence type="ECO:0000256" key="9">
    <source>
        <dbReference type="RuleBase" id="RU003357"/>
    </source>
</evidence>
<dbReference type="InterPro" id="IPR008969">
    <property type="entry name" value="CarboxyPept-like_regulatory"/>
</dbReference>
<dbReference type="InterPro" id="IPR036942">
    <property type="entry name" value="Beta-barrel_TonB_sf"/>
</dbReference>
<dbReference type="Proteomes" id="UP001597112">
    <property type="component" value="Unassembled WGS sequence"/>
</dbReference>